<dbReference type="STRING" id="334426.A0A0R3PZ33"/>
<dbReference type="PROSITE" id="PS51767">
    <property type="entry name" value="PEPTIDASE_A1"/>
    <property type="match status" value="1"/>
</dbReference>
<sequence>MGSPDQSRQNVSVVPDTGSLNLWVIDSACDTGPCNGFLSFYTRRKFNTTESSTFSVENRSIAITYGFGWFDGLIGKDTVSFAGDHFIANIFGYVPIDGILGLAWPTISVGNVTPPMQNPFPVLDAPIFTVWLDRKVSNGGLITYGGIDSTNCEEKIDYVSLTSKTYWQFAISGFSIGSYSTERIYDVGGR</sequence>
<accession>A0A0R3PZ33</accession>
<dbReference type="Gene3D" id="2.40.70.10">
    <property type="entry name" value="Acid Proteases"/>
    <property type="match status" value="2"/>
</dbReference>
<organism evidence="5">
    <name type="scientific">Angiostrongylus costaricensis</name>
    <name type="common">Nematode worm</name>
    <dbReference type="NCBI Taxonomy" id="334426"/>
    <lineage>
        <taxon>Eukaryota</taxon>
        <taxon>Metazoa</taxon>
        <taxon>Ecdysozoa</taxon>
        <taxon>Nematoda</taxon>
        <taxon>Chromadorea</taxon>
        <taxon>Rhabditida</taxon>
        <taxon>Rhabditina</taxon>
        <taxon>Rhabditomorpha</taxon>
        <taxon>Strongyloidea</taxon>
        <taxon>Metastrongylidae</taxon>
        <taxon>Angiostrongylus</taxon>
    </lineage>
</organism>
<dbReference type="InterPro" id="IPR001461">
    <property type="entry name" value="Aspartic_peptidase_A1"/>
</dbReference>
<evidence type="ECO:0000259" key="2">
    <source>
        <dbReference type="PROSITE" id="PS51767"/>
    </source>
</evidence>
<dbReference type="InterPro" id="IPR033121">
    <property type="entry name" value="PEPTIDASE_A1"/>
</dbReference>
<dbReference type="GO" id="GO:0006508">
    <property type="term" value="P:proteolysis"/>
    <property type="evidence" value="ECO:0007669"/>
    <property type="project" value="InterPro"/>
</dbReference>
<dbReference type="InterPro" id="IPR021109">
    <property type="entry name" value="Peptidase_aspartic_dom_sf"/>
</dbReference>
<evidence type="ECO:0000256" key="1">
    <source>
        <dbReference type="ARBA" id="ARBA00007447"/>
    </source>
</evidence>
<dbReference type="Proteomes" id="UP000267027">
    <property type="component" value="Unassembled WGS sequence"/>
</dbReference>
<dbReference type="WBParaSite" id="ACOC_0001176701-mRNA-1">
    <property type="protein sequence ID" value="ACOC_0001176701-mRNA-1"/>
    <property type="gene ID" value="ACOC_0001176701"/>
</dbReference>
<dbReference type="PANTHER" id="PTHR47966:SF8">
    <property type="entry name" value="ASPARTIC PROTEASE 1-RELATED"/>
    <property type="match status" value="1"/>
</dbReference>
<protein>
    <submittedName>
        <fullName evidence="5">Peptidase A1 domain-containing protein</fullName>
    </submittedName>
</protein>
<dbReference type="GO" id="GO:0004190">
    <property type="term" value="F:aspartic-type endopeptidase activity"/>
    <property type="evidence" value="ECO:0007669"/>
    <property type="project" value="InterPro"/>
</dbReference>
<dbReference type="SUPFAM" id="SSF50630">
    <property type="entry name" value="Acid proteases"/>
    <property type="match status" value="1"/>
</dbReference>
<evidence type="ECO:0000313" key="3">
    <source>
        <dbReference type="EMBL" id="VDM63353.1"/>
    </source>
</evidence>
<gene>
    <name evidence="3" type="ORF">ACOC_LOCUS11768</name>
</gene>
<feature type="domain" description="Peptidase A1" evidence="2">
    <location>
        <begin position="1"/>
        <end position="190"/>
    </location>
</feature>
<reference evidence="3 4" key="2">
    <citation type="submission" date="2018-11" db="EMBL/GenBank/DDBJ databases">
        <authorList>
            <consortium name="Pathogen Informatics"/>
        </authorList>
    </citation>
    <scope>NUCLEOTIDE SEQUENCE [LARGE SCALE GENOMIC DNA]</scope>
    <source>
        <strain evidence="3 4">Costa Rica</strain>
    </source>
</reference>
<dbReference type="EMBL" id="UYYA01004786">
    <property type="protein sequence ID" value="VDM63353.1"/>
    <property type="molecule type" value="Genomic_DNA"/>
</dbReference>
<name>A0A0R3PZ33_ANGCS</name>
<comment type="similarity">
    <text evidence="1">Belongs to the peptidase A1 family.</text>
</comment>
<dbReference type="AlphaFoldDB" id="A0A0R3PZ33"/>
<dbReference type="OMA" id="CATEQIF"/>
<evidence type="ECO:0000313" key="5">
    <source>
        <dbReference type="WBParaSite" id="ACOC_0001176701-mRNA-1"/>
    </source>
</evidence>
<reference evidence="5" key="1">
    <citation type="submission" date="2017-02" db="UniProtKB">
        <authorList>
            <consortium name="WormBaseParasite"/>
        </authorList>
    </citation>
    <scope>IDENTIFICATION</scope>
</reference>
<dbReference type="InterPro" id="IPR034164">
    <property type="entry name" value="Pepsin-like_dom"/>
</dbReference>
<evidence type="ECO:0000313" key="4">
    <source>
        <dbReference type="Proteomes" id="UP000267027"/>
    </source>
</evidence>
<dbReference type="PANTHER" id="PTHR47966">
    <property type="entry name" value="BETA-SITE APP-CLEAVING ENZYME, ISOFORM A-RELATED"/>
    <property type="match status" value="1"/>
</dbReference>
<proteinExistence type="inferred from homology"/>
<dbReference type="OrthoDB" id="771136at2759"/>
<dbReference type="CDD" id="cd05471">
    <property type="entry name" value="pepsin_like"/>
    <property type="match status" value="1"/>
</dbReference>
<dbReference type="Pfam" id="PF00026">
    <property type="entry name" value="Asp"/>
    <property type="match status" value="1"/>
</dbReference>
<keyword evidence="4" id="KW-1185">Reference proteome</keyword>
<dbReference type="GO" id="GO:0005764">
    <property type="term" value="C:lysosome"/>
    <property type="evidence" value="ECO:0007669"/>
    <property type="project" value="TreeGrafter"/>
</dbReference>